<dbReference type="InterPro" id="IPR045864">
    <property type="entry name" value="aa-tRNA-synth_II/BPL/LPL"/>
</dbReference>
<reference evidence="8 9" key="1">
    <citation type="submission" date="2017-12" db="EMBL/GenBank/DDBJ databases">
        <authorList>
            <person name="Paulsen S."/>
            <person name="Gram L.K."/>
        </authorList>
    </citation>
    <scope>NUCLEOTIDE SEQUENCE [LARGE SCALE GENOMIC DNA]</scope>
    <source>
        <strain evidence="8 9">S2897</strain>
    </source>
</reference>
<keyword evidence="4" id="KW-0648">Protein biosynthesis</keyword>
<comment type="similarity">
    <text evidence="2">Belongs to the class-II aminoacyl-tRNA synthetase family. Type-1 seryl-tRNA synthetase subfamily.</text>
</comment>
<proteinExistence type="inferred from homology"/>
<accession>A0A5S3YK00</accession>
<gene>
    <name evidence="8" type="ORF">CWC05_22410</name>
</gene>
<comment type="pathway">
    <text evidence="1">Aminoacyl-tRNA biosynthesis; selenocysteinyl-tRNA(Sec) biosynthesis; L-seryl-tRNA(Sec) from L-serine and tRNA(Sec): step 1/1.</text>
</comment>
<dbReference type="EMBL" id="PNCG01000756">
    <property type="protein sequence ID" value="TMP73802.1"/>
    <property type="molecule type" value="Genomic_DNA"/>
</dbReference>
<dbReference type="GO" id="GO:0006412">
    <property type="term" value="P:translation"/>
    <property type="evidence" value="ECO:0007669"/>
    <property type="project" value="UniProtKB-KW"/>
</dbReference>
<keyword evidence="8" id="KW-0436">Ligase</keyword>
<evidence type="ECO:0000256" key="1">
    <source>
        <dbReference type="ARBA" id="ARBA00005045"/>
    </source>
</evidence>
<keyword evidence="3" id="KW-0963">Cytoplasm</keyword>
<comment type="catalytic activity">
    <reaction evidence="7">
        <text>tRNA(Ser) + L-serine + ATP = L-seryl-tRNA(Ser) + AMP + diphosphate + H(+)</text>
        <dbReference type="Rhea" id="RHEA:12292"/>
        <dbReference type="Rhea" id="RHEA-COMP:9669"/>
        <dbReference type="Rhea" id="RHEA-COMP:9703"/>
        <dbReference type="ChEBI" id="CHEBI:15378"/>
        <dbReference type="ChEBI" id="CHEBI:30616"/>
        <dbReference type="ChEBI" id="CHEBI:33019"/>
        <dbReference type="ChEBI" id="CHEBI:33384"/>
        <dbReference type="ChEBI" id="CHEBI:78442"/>
        <dbReference type="ChEBI" id="CHEBI:78533"/>
        <dbReference type="ChEBI" id="CHEBI:456215"/>
        <dbReference type="EC" id="6.1.1.11"/>
    </reaction>
</comment>
<evidence type="ECO:0000256" key="4">
    <source>
        <dbReference type="ARBA" id="ARBA00022917"/>
    </source>
</evidence>
<dbReference type="AlphaFoldDB" id="A0A5S3YK00"/>
<feature type="non-terminal residue" evidence="8">
    <location>
        <position position="68"/>
    </location>
</feature>
<evidence type="ECO:0000256" key="7">
    <source>
        <dbReference type="ARBA" id="ARBA00048823"/>
    </source>
</evidence>
<evidence type="ECO:0000313" key="8">
    <source>
        <dbReference type="EMBL" id="TMP73802.1"/>
    </source>
</evidence>
<sequence length="68" mass="7527">MYVPYLVNKDSLLGTGQLPKFAEDLFHTKGLVSDDGVEQDGFSLIPTAEVPLTNCARDEIFDEKELPV</sequence>
<dbReference type="Proteomes" id="UP000305874">
    <property type="component" value="Unassembled WGS sequence"/>
</dbReference>
<reference evidence="9" key="2">
    <citation type="submission" date="2019-06" db="EMBL/GenBank/DDBJ databases">
        <title>Co-occurence of chitin degradation, pigmentation and bioactivity in marine Pseudoalteromonas.</title>
        <authorList>
            <person name="Sonnenschein E.C."/>
            <person name="Bech P.K."/>
        </authorList>
    </citation>
    <scope>NUCLEOTIDE SEQUENCE [LARGE SCALE GENOMIC DNA]</scope>
    <source>
        <strain evidence="9">S2897</strain>
    </source>
</reference>
<protein>
    <recommendedName>
        <fullName evidence="5">Seryl-tRNA(Ser/Sec) synthetase</fullName>
    </recommendedName>
</protein>
<dbReference type="SUPFAM" id="SSF55681">
    <property type="entry name" value="Class II aaRS and biotin synthetases"/>
    <property type="match status" value="1"/>
</dbReference>
<feature type="non-terminal residue" evidence="8">
    <location>
        <position position="1"/>
    </location>
</feature>
<comment type="catalytic activity">
    <reaction evidence="6">
        <text>tRNA(Sec) + L-serine + ATP = L-seryl-tRNA(Sec) + AMP + diphosphate + H(+)</text>
        <dbReference type="Rhea" id="RHEA:42580"/>
        <dbReference type="Rhea" id="RHEA-COMP:9742"/>
        <dbReference type="Rhea" id="RHEA-COMP:10128"/>
        <dbReference type="ChEBI" id="CHEBI:15378"/>
        <dbReference type="ChEBI" id="CHEBI:30616"/>
        <dbReference type="ChEBI" id="CHEBI:33019"/>
        <dbReference type="ChEBI" id="CHEBI:33384"/>
        <dbReference type="ChEBI" id="CHEBI:78442"/>
        <dbReference type="ChEBI" id="CHEBI:78533"/>
        <dbReference type="ChEBI" id="CHEBI:456215"/>
        <dbReference type="EC" id="6.1.1.11"/>
    </reaction>
</comment>
<evidence type="ECO:0000256" key="2">
    <source>
        <dbReference type="ARBA" id="ARBA00010728"/>
    </source>
</evidence>
<evidence type="ECO:0000256" key="5">
    <source>
        <dbReference type="ARBA" id="ARBA00033352"/>
    </source>
</evidence>
<dbReference type="Gene3D" id="3.30.930.10">
    <property type="entry name" value="Bira Bifunctional Protein, Domain 2"/>
    <property type="match status" value="1"/>
</dbReference>
<evidence type="ECO:0000313" key="9">
    <source>
        <dbReference type="Proteomes" id="UP000305874"/>
    </source>
</evidence>
<dbReference type="PANTHER" id="PTHR43697:SF1">
    <property type="entry name" value="SERINE--TRNA LIGASE"/>
    <property type="match status" value="1"/>
</dbReference>
<name>A0A5S3YK00_9GAMM</name>
<organism evidence="8 9">
    <name type="scientific">Pseudoalteromonas ruthenica</name>
    <dbReference type="NCBI Taxonomy" id="151081"/>
    <lineage>
        <taxon>Bacteria</taxon>
        <taxon>Pseudomonadati</taxon>
        <taxon>Pseudomonadota</taxon>
        <taxon>Gammaproteobacteria</taxon>
        <taxon>Alteromonadales</taxon>
        <taxon>Pseudoalteromonadaceae</taxon>
        <taxon>Pseudoalteromonas</taxon>
    </lineage>
</organism>
<evidence type="ECO:0000256" key="3">
    <source>
        <dbReference type="ARBA" id="ARBA00022490"/>
    </source>
</evidence>
<evidence type="ECO:0000256" key="6">
    <source>
        <dbReference type="ARBA" id="ARBA00047929"/>
    </source>
</evidence>
<dbReference type="PANTHER" id="PTHR43697">
    <property type="entry name" value="SERYL-TRNA SYNTHETASE"/>
    <property type="match status" value="1"/>
</dbReference>
<comment type="caution">
    <text evidence="8">The sequence shown here is derived from an EMBL/GenBank/DDBJ whole genome shotgun (WGS) entry which is preliminary data.</text>
</comment>
<dbReference type="GO" id="GO:0004828">
    <property type="term" value="F:serine-tRNA ligase activity"/>
    <property type="evidence" value="ECO:0007669"/>
    <property type="project" value="UniProtKB-EC"/>
</dbReference>